<dbReference type="Proteomes" id="UP000435112">
    <property type="component" value="Unassembled WGS sequence"/>
</dbReference>
<evidence type="ECO:0000256" key="1">
    <source>
        <dbReference type="SAM" id="MobiDB-lite"/>
    </source>
</evidence>
<organism evidence="2 5">
    <name type="scientific">Phytophthora rubi</name>
    <dbReference type="NCBI Taxonomy" id="129364"/>
    <lineage>
        <taxon>Eukaryota</taxon>
        <taxon>Sar</taxon>
        <taxon>Stramenopiles</taxon>
        <taxon>Oomycota</taxon>
        <taxon>Peronosporomycetes</taxon>
        <taxon>Peronosporales</taxon>
        <taxon>Peronosporaceae</taxon>
        <taxon>Phytophthora</taxon>
    </lineage>
</organism>
<name>A0A6A3N557_9STRA</name>
<dbReference type="Proteomes" id="UP000434957">
    <property type="component" value="Unassembled WGS sequence"/>
</dbReference>
<feature type="compositionally biased region" description="Basic and acidic residues" evidence="1">
    <location>
        <begin position="38"/>
        <end position="54"/>
    </location>
</feature>
<feature type="compositionally biased region" description="Low complexity" evidence="1">
    <location>
        <begin position="27"/>
        <end position="37"/>
    </location>
</feature>
<evidence type="ECO:0000313" key="3">
    <source>
        <dbReference type="EMBL" id="KAE9330395.1"/>
    </source>
</evidence>
<protein>
    <submittedName>
        <fullName evidence="2">Uncharacterized protein</fullName>
    </submittedName>
</protein>
<evidence type="ECO:0000313" key="2">
    <source>
        <dbReference type="EMBL" id="KAE9039414.1"/>
    </source>
</evidence>
<gene>
    <name evidence="2" type="ORF">PR002_g5512</name>
    <name evidence="3" type="ORF">PR003_g15315</name>
</gene>
<proteinExistence type="predicted"/>
<accession>A0A6A3N557</accession>
<feature type="region of interest" description="Disordered" evidence="1">
    <location>
        <begin position="27"/>
        <end position="54"/>
    </location>
</feature>
<reference evidence="2 5" key="1">
    <citation type="submission" date="2018-09" db="EMBL/GenBank/DDBJ databases">
        <title>Genomic investigation of the strawberry pathogen Phytophthora fragariae indicates pathogenicity is determined by transcriptional variation in three key races.</title>
        <authorList>
            <person name="Adams T.M."/>
            <person name="Armitage A.D."/>
            <person name="Sobczyk M.K."/>
            <person name="Bates H.J."/>
            <person name="Dunwell J.M."/>
            <person name="Nellist C.F."/>
            <person name="Harrison R.J."/>
        </authorList>
    </citation>
    <scope>NUCLEOTIDE SEQUENCE [LARGE SCALE GENOMIC DNA]</scope>
    <source>
        <strain evidence="2 5">SCRP324</strain>
        <strain evidence="3 4">SCRP333</strain>
    </source>
</reference>
<dbReference type="AlphaFoldDB" id="A0A6A3N557"/>
<keyword evidence="4" id="KW-1185">Reference proteome</keyword>
<dbReference type="EMBL" id="QXFT01001056">
    <property type="protein sequence ID" value="KAE9330395.1"/>
    <property type="molecule type" value="Genomic_DNA"/>
</dbReference>
<evidence type="ECO:0000313" key="4">
    <source>
        <dbReference type="Proteomes" id="UP000434957"/>
    </source>
</evidence>
<comment type="caution">
    <text evidence="2">The sequence shown here is derived from an EMBL/GenBank/DDBJ whole genome shotgun (WGS) entry which is preliminary data.</text>
</comment>
<sequence>MQLQIRRGAPVQKAAVGALSAAARSAACSSQSSTGASPRKDALSVDEKPALFAK</sequence>
<evidence type="ECO:0000313" key="5">
    <source>
        <dbReference type="Proteomes" id="UP000435112"/>
    </source>
</evidence>
<dbReference type="EMBL" id="QXFU01000235">
    <property type="protein sequence ID" value="KAE9039414.1"/>
    <property type="molecule type" value="Genomic_DNA"/>
</dbReference>